<sequence>MNSLSPYSLADVHRPAKAIGAALQSAGNLVDKGKAMIAEHRQAESGPRARIEASKDFAQALVHGLDRGVDAVKTSIDHVRANPESAIALAAFAAERAAQAHHRIASAPPTLPGAPAAQAPENLPDFSHIRAAYTALIRLT</sequence>
<reference evidence="2" key="1">
    <citation type="journal article" date="2019" name="Int. J. Syst. Evol. Microbiol.">
        <title>The Global Catalogue of Microorganisms (GCM) 10K type strain sequencing project: providing services to taxonomists for standard genome sequencing and annotation.</title>
        <authorList>
            <consortium name="The Broad Institute Genomics Platform"/>
            <consortium name="The Broad Institute Genome Sequencing Center for Infectious Disease"/>
            <person name="Wu L."/>
            <person name="Ma J."/>
        </authorList>
    </citation>
    <scope>NUCLEOTIDE SEQUENCE [LARGE SCALE GENOMIC DNA]</scope>
    <source>
        <strain evidence="2">CGMCC 1.12922</strain>
    </source>
</reference>
<evidence type="ECO:0008006" key="3">
    <source>
        <dbReference type="Google" id="ProtNLM"/>
    </source>
</evidence>
<gene>
    <name evidence="1" type="ORF">GCM10011358_19160</name>
</gene>
<accession>A0ABQ1QPF0</accession>
<organism evidence="1 2">
    <name type="scientific">Sinisalibacter lacisalsi</name>
    <dbReference type="NCBI Taxonomy" id="1526570"/>
    <lineage>
        <taxon>Bacteria</taxon>
        <taxon>Pseudomonadati</taxon>
        <taxon>Pseudomonadota</taxon>
        <taxon>Alphaproteobacteria</taxon>
        <taxon>Rhodobacterales</taxon>
        <taxon>Roseobacteraceae</taxon>
        <taxon>Sinisalibacter</taxon>
    </lineage>
</organism>
<evidence type="ECO:0000313" key="1">
    <source>
        <dbReference type="EMBL" id="GGD35373.1"/>
    </source>
</evidence>
<name>A0ABQ1QPF0_9RHOB</name>
<dbReference type="Proteomes" id="UP000617355">
    <property type="component" value="Unassembled WGS sequence"/>
</dbReference>
<comment type="caution">
    <text evidence="1">The sequence shown here is derived from an EMBL/GenBank/DDBJ whole genome shotgun (WGS) entry which is preliminary data.</text>
</comment>
<keyword evidence="2" id="KW-1185">Reference proteome</keyword>
<evidence type="ECO:0000313" key="2">
    <source>
        <dbReference type="Proteomes" id="UP000617355"/>
    </source>
</evidence>
<dbReference type="RefSeq" id="WP_188527440.1">
    <property type="nucleotide sequence ID" value="NZ_BMGI01000003.1"/>
</dbReference>
<protein>
    <recommendedName>
        <fullName evidence="3">Phasin domain-containing protein</fullName>
    </recommendedName>
</protein>
<dbReference type="EMBL" id="BMGI01000003">
    <property type="protein sequence ID" value="GGD35373.1"/>
    <property type="molecule type" value="Genomic_DNA"/>
</dbReference>
<proteinExistence type="predicted"/>